<accession>A0AA38HEQ0</accession>
<organism evidence="1 2">
    <name type="scientific">Dioszegia hungarica</name>
    <dbReference type="NCBI Taxonomy" id="4972"/>
    <lineage>
        <taxon>Eukaryota</taxon>
        <taxon>Fungi</taxon>
        <taxon>Dikarya</taxon>
        <taxon>Basidiomycota</taxon>
        <taxon>Agaricomycotina</taxon>
        <taxon>Tremellomycetes</taxon>
        <taxon>Tremellales</taxon>
        <taxon>Bulleribasidiaceae</taxon>
        <taxon>Dioszegia</taxon>
    </lineage>
</organism>
<proteinExistence type="predicted"/>
<reference evidence="1" key="1">
    <citation type="journal article" date="2022" name="G3 (Bethesda)">
        <title>High quality genome of the basidiomycete yeast Dioszegia hungarica PDD-24b-2 isolated from cloud water.</title>
        <authorList>
            <person name="Jarrige D."/>
            <person name="Haridas S."/>
            <person name="Bleykasten-Grosshans C."/>
            <person name="Joly M."/>
            <person name="Nadalig T."/>
            <person name="Sancelme M."/>
            <person name="Vuilleumier S."/>
            <person name="Grigoriev I.V."/>
            <person name="Amato P."/>
            <person name="Bringel F."/>
        </authorList>
    </citation>
    <scope>NUCLEOTIDE SEQUENCE</scope>
    <source>
        <strain evidence="1">PDD-24b-2</strain>
    </source>
</reference>
<keyword evidence="2" id="KW-1185">Reference proteome</keyword>
<dbReference type="Proteomes" id="UP001164286">
    <property type="component" value="Unassembled WGS sequence"/>
</dbReference>
<evidence type="ECO:0000313" key="1">
    <source>
        <dbReference type="EMBL" id="KAI9639175.1"/>
    </source>
</evidence>
<comment type="caution">
    <text evidence="1">The sequence shown here is derived from an EMBL/GenBank/DDBJ whole genome shotgun (WGS) entry which is preliminary data.</text>
</comment>
<evidence type="ECO:0000313" key="2">
    <source>
        <dbReference type="Proteomes" id="UP001164286"/>
    </source>
</evidence>
<protein>
    <submittedName>
        <fullName evidence="1">Uncharacterized protein</fullName>
    </submittedName>
</protein>
<sequence>MVVPEIDQEVPVAPPMCGALPPLARVNRSIHGPNKDMLVPPYAASTADLQPSRTGFAPECLLPLVCMSRPEYFGTLSLPSVSSVYERTWRRKSGCTRSVSTVPVRRTPRLSSSRNASAICRSRRFRFASLDPQIYEELLETSLSGCRNPSIHGSNKGILMPPPSGPMDDLQSSKTGLAATRLLASLWITRPEKSDLPSRFSLFSVYERTSRRNVSWILRVFALSVRCTPRPASLKYASANACR</sequence>
<name>A0AA38HEQ0_9TREE</name>
<dbReference type="AlphaFoldDB" id="A0AA38HEQ0"/>
<dbReference type="RefSeq" id="XP_052948952.1">
    <property type="nucleotide sequence ID" value="XM_053087777.1"/>
</dbReference>
<gene>
    <name evidence="1" type="ORF">MKK02DRAFT_29287</name>
</gene>
<dbReference type="EMBL" id="JAKWFO010000001">
    <property type="protein sequence ID" value="KAI9639175.1"/>
    <property type="molecule type" value="Genomic_DNA"/>
</dbReference>
<dbReference type="GeneID" id="77726982"/>